<keyword evidence="12" id="KW-1185">Reference proteome</keyword>
<dbReference type="InterPro" id="IPR008851">
    <property type="entry name" value="TFIIF-alpha"/>
</dbReference>
<feature type="compositionally biased region" description="Acidic residues" evidence="10">
    <location>
        <begin position="263"/>
        <end position="277"/>
    </location>
</feature>
<evidence type="ECO:0000313" key="12">
    <source>
        <dbReference type="Proteomes" id="UP001208570"/>
    </source>
</evidence>
<dbReference type="SUPFAM" id="SSF50916">
    <property type="entry name" value="Rap30/74 interaction domains"/>
    <property type="match status" value="1"/>
</dbReference>
<evidence type="ECO:0000256" key="9">
    <source>
        <dbReference type="SAM" id="Coils"/>
    </source>
</evidence>
<gene>
    <name evidence="11" type="ORF">LSH36_552g01086</name>
</gene>
<dbReference type="Pfam" id="PF05793">
    <property type="entry name" value="TFIIF_alpha"/>
    <property type="match status" value="1"/>
</dbReference>
<dbReference type="Proteomes" id="UP001208570">
    <property type="component" value="Unassembled WGS sequence"/>
</dbReference>
<evidence type="ECO:0000256" key="4">
    <source>
        <dbReference type="ARBA" id="ARBA00023125"/>
    </source>
</evidence>
<accession>A0AAD9J849</accession>
<dbReference type="InterPro" id="IPR036388">
    <property type="entry name" value="WH-like_DNA-bd_sf"/>
</dbReference>
<name>A0AAD9J849_9ANNE</name>
<comment type="subcellular location">
    <subcellularLocation>
        <location evidence="1 8">Nucleus</location>
    </subcellularLocation>
</comment>
<comment type="similarity">
    <text evidence="2 8">Belongs to the TFIIF alpha subunit family.</text>
</comment>
<feature type="compositionally biased region" description="Basic and acidic residues" evidence="10">
    <location>
        <begin position="378"/>
        <end position="403"/>
    </location>
</feature>
<keyword evidence="6 8" id="KW-0539">Nucleus</keyword>
<keyword evidence="4 8" id="KW-0238">DNA-binding</keyword>
<evidence type="ECO:0000256" key="5">
    <source>
        <dbReference type="ARBA" id="ARBA00023163"/>
    </source>
</evidence>
<keyword evidence="3 8" id="KW-0805">Transcription regulation</keyword>
<organism evidence="11 12">
    <name type="scientific">Paralvinella palmiformis</name>
    <dbReference type="NCBI Taxonomy" id="53620"/>
    <lineage>
        <taxon>Eukaryota</taxon>
        <taxon>Metazoa</taxon>
        <taxon>Spiralia</taxon>
        <taxon>Lophotrochozoa</taxon>
        <taxon>Annelida</taxon>
        <taxon>Polychaeta</taxon>
        <taxon>Sedentaria</taxon>
        <taxon>Canalipalpata</taxon>
        <taxon>Terebellida</taxon>
        <taxon>Terebelliformia</taxon>
        <taxon>Alvinellidae</taxon>
        <taxon>Paralvinella</taxon>
    </lineage>
</organism>
<feature type="compositionally biased region" description="Acidic residues" evidence="10">
    <location>
        <begin position="220"/>
        <end position="235"/>
    </location>
</feature>
<protein>
    <recommendedName>
        <fullName evidence="8">Transcription initiation factor IIF subunit alpha</fullName>
    </recommendedName>
</protein>
<feature type="compositionally biased region" description="Low complexity" evidence="10">
    <location>
        <begin position="411"/>
        <end position="435"/>
    </location>
</feature>
<evidence type="ECO:0000256" key="3">
    <source>
        <dbReference type="ARBA" id="ARBA00023015"/>
    </source>
</evidence>
<feature type="compositionally biased region" description="Basic residues" evidence="10">
    <location>
        <begin position="245"/>
        <end position="259"/>
    </location>
</feature>
<proteinExistence type="inferred from homology"/>
<dbReference type="EMBL" id="JAODUP010000552">
    <property type="protein sequence ID" value="KAK2147455.1"/>
    <property type="molecule type" value="Genomic_DNA"/>
</dbReference>
<dbReference type="InterPro" id="IPR011039">
    <property type="entry name" value="TFIIF_interaction"/>
</dbReference>
<feature type="compositionally biased region" description="Basic and acidic residues" evidence="10">
    <location>
        <begin position="293"/>
        <end position="303"/>
    </location>
</feature>
<dbReference type="SUPFAM" id="SSF46785">
    <property type="entry name" value="Winged helix' DNA-binding domain"/>
    <property type="match status" value="1"/>
</dbReference>
<dbReference type="GO" id="GO:0016251">
    <property type="term" value="F:RNA polymerase II general transcription initiation factor activity"/>
    <property type="evidence" value="ECO:0007669"/>
    <property type="project" value="TreeGrafter"/>
</dbReference>
<dbReference type="PANTHER" id="PTHR13011:SF0">
    <property type="entry name" value="GENERAL TRANSCRIPTION FACTOR IIF SUBUNIT 1"/>
    <property type="match status" value="1"/>
</dbReference>
<comment type="function">
    <text evidence="7 8">TFIIF is a general transcription initiation factor that binds to RNA polymerase II and helps to recruit it to the initiation complex in collaboration with TFIIB. It promotes transcription elongation.</text>
</comment>
<feature type="compositionally biased region" description="Acidic residues" evidence="10">
    <location>
        <begin position="320"/>
        <end position="339"/>
    </location>
</feature>
<dbReference type="GO" id="GO:0001096">
    <property type="term" value="F:TFIIF-class transcription factor complex binding"/>
    <property type="evidence" value="ECO:0007669"/>
    <property type="project" value="TreeGrafter"/>
</dbReference>
<reference evidence="11" key="1">
    <citation type="journal article" date="2023" name="Mol. Biol. Evol.">
        <title>Third-Generation Sequencing Reveals the Adaptive Role of the Epigenome in Three Deep-Sea Polychaetes.</title>
        <authorList>
            <person name="Perez M."/>
            <person name="Aroh O."/>
            <person name="Sun Y."/>
            <person name="Lan Y."/>
            <person name="Juniper S.K."/>
            <person name="Young C.R."/>
            <person name="Angers B."/>
            <person name="Qian P.Y."/>
        </authorList>
    </citation>
    <scope>NUCLEOTIDE SEQUENCE</scope>
    <source>
        <strain evidence="11">P08H-3</strain>
    </source>
</reference>
<sequence length="501" mass="57759">MATTKNVSPPTQEYVVRVPKDTKKKYSILKFHHSLNIDLTKSGPLKMGRENNLKEYRQAHDMDSMPKFGAGSEFGREQREEARRKKYGIYRKRYNPEDQPWLMTLGDGKQGKKFKGVKEGGIADNVSYFVFTQCPDGAFEACPIEEWYHFTPQAKHRCLTSEEAEEEFLKRDQTLNYFSIMVRKRMKNEEEADEVEESEKKVKKSKSKKDFLLTELDEWGIMSDDDMEDEEEAGLDTEKKESKDKSKKQSKKSKDKRKKNSDDEALEESDSFDEGQEVDYITGSESNDEDVYEEKNRDGDSKYKQQGVEDEEGLKFLVESGEEEEEEAKQEEQEEDEDSRDAKEKKENNDSDSESTESSGSESDPEKEVNFSPLFMQKKKEDRKKAVEAEGRSRSATPTEEKAKKRKAESENSVVKKVKVESTLSHSASSSSLSSEGITEEAVRRYLLRKPMTTKDLVQKFKNTGLSKDQLVNTIAKILKRIDPEKTKIKDKLYLSIKKTD</sequence>
<evidence type="ECO:0000256" key="10">
    <source>
        <dbReference type="SAM" id="MobiDB-lite"/>
    </source>
</evidence>
<dbReference type="GO" id="GO:0003677">
    <property type="term" value="F:DNA binding"/>
    <property type="evidence" value="ECO:0007669"/>
    <property type="project" value="UniProtKB-KW"/>
</dbReference>
<evidence type="ECO:0000313" key="11">
    <source>
        <dbReference type="EMBL" id="KAK2147455.1"/>
    </source>
</evidence>
<dbReference type="GO" id="GO:0006367">
    <property type="term" value="P:transcription initiation at RNA polymerase II promoter"/>
    <property type="evidence" value="ECO:0007669"/>
    <property type="project" value="InterPro"/>
</dbReference>
<evidence type="ECO:0000256" key="7">
    <source>
        <dbReference type="ARBA" id="ARBA00025232"/>
    </source>
</evidence>
<evidence type="ECO:0000256" key="6">
    <source>
        <dbReference type="ARBA" id="ARBA00023242"/>
    </source>
</evidence>
<feature type="region of interest" description="Disordered" evidence="10">
    <location>
        <begin position="220"/>
        <end position="440"/>
    </location>
</feature>
<feature type="coiled-coil region" evidence="9">
    <location>
        <begin position="181"/>
        <end position="215"/>
    </location>
</feature>
<dbReference type="InterPro" id="IPR036390">
    <property type="entry name" value="WH_DNA-bd_sf"/>
</dbReference>
<keyword evidence="5 8" id="KW-0804">Transcription</keyword>
<dbReference type="PANTHER" id="PTHR13011">
    <property type="entry name" value="TFIIF-ALPHA"/>
    <property type="match status" value="1"/>
</dbReference>
<evidence type="ECO:0000256" key="1">
    <source>
        <dbReference type="ARBA" id="ARBA00004123"/>
    </source>
</evidence>
<evidence type="ECO:0000256" key="2">
    <source>
        <dbReference type="ARBA" id="ARBA00005249"/>
    </source>
</evidence>
<dbReference type="GO" id="GO:0005674">
    <property type="term" value="C:transcription factor TFIIF complex"/>
    <property type="evidence" value="ECO:0007669"/>
    <property type="project" value="TreeGrafter"/>
</dbReference>
<evidence type="ECO:0000256" key="8">
    <source>
        <dbReference type="RuleBase" id="RU366044"/>
    </source>
</evidence>
<dbReference type="Gene3D" id="1.10.10.10">
    <property type="entry name" value="Winged helix-like DNA-binding domain superfamily/Winged helix DNA-binding domain"/>
    <property type="match status" value="1"/>
</dbReference>
<keyword evidence="9" id="KW-0175">Coiled coil</keyword>
<dbReference type="AlphaFoldDB" id="A0AAD9J849"/>
<dbReference type="GO" id="GO:0032968">
    <property type="term" value="P:positive regulation of transcription elongation by RNA polymerase II"/>
    <property type="evidence" value="ECO:0007669"/>
    <property type="project" value="InterPro"/>
</dbReference>
<comment type="caution">
    <text evidence="11">The sequence shown here is derived from an EMBL/GenBank/DDBJ whole genome shotgun (WGS) entry which is preliminary data.</text>
</comment>
<feature type="compositionally biased region" description="Basic and acidic residues" evidence="10">
    <location>
        <begin position="340"/>
        <end position="349"/>
    </location>
</feature>